<evidence type="ECO:0000256" key="1">
    <source>
        <dbReference type="ARBA" id="ARBA00001933"/>
    </source>
</evidence>
<dbReference type="CDD" id="cd00609">
    <property type="entry name" value="AAT_like"/>
    <property type="match status" value="1"/>
</dbReference>
<dbReference type="Gene3D" id="3.40.640.10">
    <property type="entry name" value="Type I PLP-dependent aspartate aminotransferase-like (Major domain)"/>
    <property type="match status" value="1"/>
</dbReference>
<dbReference type="AlphaFoldDB" id="A0A9W6SMT6"/>
<dbReference type="InterPro" id="IPR015422">
    <property type="entry name" value="PyrdxlP-dep_Trfase_small"/>
</dbReference>
<dbReference type="EC" id="4.4.1.13" evidence="2"/>
<dbReference type="SUPFAM" id="SSF53383">
    <property type="entry name" value="PLP-dependent transferases"/>
    <property type="match status" value="1"/>
</dbReference>
<dbReference type="Pfam" id="PF00155">
    <property type="entry name" value="Aminotran_1_2"/>
    <property type="match status" value="2"/>
</dbReference>
<feature type="domain" description="Aminotransferase class I/classII large" evidence="6">
    <location>
        <begin position="52"/>
        <end position="242"/>
    </location>
</feature>
<dbReference type="EMBL" id="BSTX01000002">
    <property type="protein sequence ID" value="GLZ78751.1"/>
    <property type="molecule type" value="Genomic_DNA"/>
</dbReference>
<sequence>MIDPLAGLTLSRLRERTSVKWRLYPADVLPVFVAEMDAELAPPVARALSAAVERGDTGYPHPGRLPEAFAAFAERRYGWRVDPGAPVLVADVMTGLSAALEQVSGPGDAVVISTPVYPPFYRALRDLGRRIVSSPLDYDKSRGFRLDLDRLEADFAAGASAYLLCNPHNPAGLAFSEAELLAVAALAERYGVRVVADEIHAPLTMPGVPHVPFASLDTEASAVSFTAVSASKAWNLAGLKAALLVPGPGADVSGLDPELPDHAGLFGVLGSVAAFEEGGEWLDGLRESLLRNGALVARLLGERLPEVGFVAPAATYLSFLDFRDLGLGADPAEVLLERGRVALVPGPHFGVEGEGFARLNLATSPEVLAEAVDRIVKAVS</sequence>
<feature type="domain" description="Aminotransferase class I/classII large" evidence="6">
    <location>
        <begin position="274"/>
        <end position="375"/>
    </location>
</feature>
<dbReference type="GO" id="GO:0030170">
    <property type="term" value="F:pyridoxal phosphate binding"/>
    <property type="evidence" value="ECO:0007669"/>
    <property type="project" value="InterPro"/>
</dbReference>
<evidence type="ECO:0000256" key="5">
    <source>
        <dbReference type="ARBA" id="ARBA00037974"/>
    </source>
</evidence>
<dbReference type="InterPro" id="IPR051798">
    <property type="entry name" value="Class-II_PLP-Dep_Aminotrans"/>
</dbReference>
<evidence type="ECO:0000313" key="7">
    <source>
        <dbReference type="EMBL" id="GLZ78751.1"/>
    </source>
</evidence>
<evidence type="ECO:0000259" key="6">
    <source>
        <dbReference type="Pfam" id="PF00155"/>
    </source>
</evidence>
<name>A0A9W6SMT6_9ACTN</name>
<dbReference type="InterPro" id="IPR015424">
    <property type="entry name" value="PyrdxlP-dep_Trfase"/>
</dbReference>
<dbReference type="PANTHER" id="PTHR43525">
    <property type="entry name" value="PROTEIN MALY"/>
    <property type="match status" value="1"/>
</dbReference>
<dbReference type="InterPro" id="IPR004839">
    <property type="entry name" value="Aminotransferase_I/II_large"/>
</dbReference>
<dbReference type="GO" id="GO:0047804">
    <property type="term" value="F:cysteine-S-conjugate beta-lyase activity"/>
    <property type="evidence" value="ECO:0007669"/>
    <property type="project" value="UniProtKB-EC"/>
</dbReference>
<evidence type="ECO:0000313" key="8">
    <source>
        <dbReference type="Proteomes" id="UP001165079"/>
    </source>
</evidence>
<dbReference type="PANTHER" id="PTHR43525:SF2">
    <property type="entry name" value="CYSTATHIONINE BETA-LYASE-RELATED"/>
    <property type="match status" value="1"/>
</dbReference>
<evidence type="ECO:0000256" key="2">
    <source>
        <dbReference type="ARBA" id="ARBA00012224"/>
    </source>
</evidence>
<gene>
    <name evidence="7" type="ORF">Afil01_35580</name>
</gene>
<dbReference type="Proteomes" id="UP001165079">
    <property type="component" value="Unassembled WGS sequence"/>
</dbReference>
<keyword evidence="4" id="KW-0456">Lyase</keyword>
<comment type="caution">
    <text evidence="7">The sequence shown here is derived from an EMBL/GenBank/DDBJ whole genome shotgun (WGS) entry which is preliminary data.</text>
</comment>
<proteinExistence type="inferred from homology"/>
<dbReference type="RefSeq" id="WP_285663895.1">
    <property type="nucleotide sequence ID" value="NZ_BSTX01000002.1"/>
</dbReference>
<keyword evidence="3" id="KW-0663">Pyridoxal phosphate</keyword>
<keyword evidence="8" id="KW-1185">Reference proteome</keyword>
<comment type="cofactor">
    <cofactor evidence="1">
        <name>pyridoxal 5'-phosphate</name>
        <dbReference type="ChEBI" id="CHEBI:597326"/>
    </cofactor>
</comment>
<evidence type="ECO:0000256" key="3">
    <source>
        <dbReference type="ARBA" id="ARBA00022898"/>
    </source>
</evidence>
<dbReference type="InterPro" id="IPR015421">
    <property type="entry name" value="PyrdxlP-dep_Trfase_major"/>
</dbReference>
<reference evidence="7" key="1">
    <citation type="submission" date="2023-03" db="EMBL/GenBank/DDBJ databases">
        <title>Actinorhabdospora filicis NBRC 111898.</title>
        <authorList>
            <person name="Ichikawa N."/>
            <person name="Sato H."/>
            <person name="Tonouchi N."/>
        </authorList>
    </citation>
    <scope>NUCLEOTIDE SEQUENCE</scope>
    <source>
        <strain evidence="7">NBRC 111898</strain>
    </source>
</reference>
<accession>A0A9W6SMT6</accession>
<organism evidence="7 8">
    <name type="scientific">Actinorhabdospora filicis</name>
    <dbReference type="NCBI Taxonomy" id="1785913"/>
    <lineage>
        <taxon>Bacteria</taxon>
        <taxon>Bacillati</taxon>
        <taxon>Actinomycetota</taxon>
        <taxon>Actinomycetes</taxon>
        <taxon>Micromonosporales</taxon>
        <taxon>Micromonosporaceae</taxon>
        <taxon>Actinorhabdospora</taxon>
    </lineage>
</organism>
<comment type="similarity">
    <text evidence="5">Belongs to the class-II pyridoxal-phosphate-dependent aminotransferase family. MalY/PatB cystathionine beta-lyase subfamily.</text>
</comment>
<protein>
    <recommendedName>
        <fullName evidence="2">cysteine-S-conjugate beta-lyase</fullName>
        <ecNumber evidence="2">4.4.1.13</ecNumber>
    </recommendedName>
</protein>
<evidence type="ECO:0000256" key="4">
    <source>
        <dbReference type="ARBA" id="ARBA00023239"/>
    </source>
</evidence>
<dbReference type="Gene3D" id="3.90.1150.10">
    <property type="entry name" value="Aspartate Aminotransferase, domain 1"/>
    <property type="match status" value="1"/>
</dbReference>